<dbReference type="Gene3D" id="2.130.10.10">
    <property type="entry name" value="YVTN repeat-like/Quinoprotein amine dehydrogenase"/>
    <property type="match status" value="3"/>
</dbReference>
<evidence type="ECO:0000259" key="8">
    <source>
        <dbReference type="PROSITE" id="PS50110"/>
    </source>
</evidence>
<dbReference type="InterPro" id="IPR011041">
    <property type="entry name" value="Quinoprot_gluc/sorb_DH_b-prop"/>
</dbReference>
<dbReference type="InterPro" id="IPR004358">
    <property type="entry name" value="Sig_transdc_His_kin-like_C"/>
</dbReference>
<dbReference type="FunFam" id="1.10.287.130:FF:000028">
    <property type="entry name" value="Hybrid signal transduction histidine kinase"/>
    <property type="match status" value="1"/>
</dbReference>
<protein>
    <recommendedName>
        <fullName evidence="2">histidine kinase</fullName>
        <ecNumber evidence="2">2.7.13.3</ecNumber>
    </recommendedName>
</protein>
<dbReference type="PROSITE" id="PS50109">
    <property type="entry name" value="HIS_KIN"/>
    <property type="match status" value="1"/>
</dbReference>
<evidence type="ECO:0000256" key="3">
    <source>
        <dbReference type="ARBA" id="ARBA00022553"/>
    </source>
</evidence>
<dbReference type="SUPFAM" id="SSF50952">
    <property type="entry name" value="Soluble quinoprotein glucose dehydrogenase"/>
    <property type="match status" value="1"/>
</dbReference>
<dbReference type="InterPro" id="IPR003594">
    <property type="entry name" value="HATPase_dom"/>
</dbReference>
<evidence type="ECO:0000256" key="1">
    <source>
        <dbReference type="ARBA" id="ARBA00000085"/>
    </source>
</evidence>
<dbReference type="Gene3D" id="3.30.565.10">
    <property type="entry name" value="Histidine kinase-like ATPase, C-terminal domain"/>
    <property type="match status" value="1"/>
</dbReference>
<dbReference type="PANTHER" id="PTHR43547">
    <property type="entry name" value="TWO-COMPONENT HISTIDINE KINASE"/>
    <property type="match status" value="1"/>
</dbReference>
<dbReference type="InterPro" id="IPR036890">
    <property type="entry name" value="HATPase_C_sf"/>
</dbReference>
<feature type="domain" description="Response regulatory" evidence="8">
    <location>
        <begin position="1108"/>
        <end position="1222"/>
    </location>
</feature>
<dbReference type="Pfam" id="PF07495">
    <property type="entry name" value="Y_Y_Y"/>
    <property type="match status" value="1"/>
</dbReference>
<dbReference type="SMART" id="SM00388">
    <property type="entry name" value="HisKA"/>
    <property type="match status" value="1"/>
</dbReference>
<dbReference type="InterPro" id="IPR036097">
    <property type="entry name" value="HisK_dim/P_sf"/>
</dbReference>
<dbReference type="EC" id="2.7.13.3" evidence="2"/>
<dbReference type="Pfam" id="PF00072">
    <property type="entry name" value="Response_reg"/>
    <property type="match status" value="1"/>
</dbReference>
<dbReference type="Gene3D" id="1.10.287.130">
    <property type="match status" value="1"/>
</dbReference>
<evidence type="ECO:0000256" key="2">
    <source>
        <dbReference type="ARBA" id="ARBA00012438"/>
    </source>
</evidence>
<dbReference type="KEGG" id="lab:LA76x_1522"/>
<dbReference type="SUPFAM" id="SSF52172">
    <property type="entry name" value="CheY-like"/>
    <property type="match status" value="1"/>
</dbReference>
<dbReference type="SUPFAM" id="SSF63829">
    <property type="entry name" value="Calcium-dependent phosphotriesterase"/>
    <property type="match status" value="2"/>
</dbReference>
<dbReference type="STRING" id="84531.LA76x_1522"/>
<keyword evidence="6" id="KW-1133">Transmembrane helix</keyword>
<evidence type="ECO:0000313" key="9">
    <source>
        <dbReference type="EMBL" id="ALN79678.1"/>
    </source>
</evidence>
<keyword evidence="6" id="KW-0472">Membrane</keyword>
<dbReference type="CDD" id="cd00082">
    <property type="entry name" value="HisKA"/>
    <property type="match status" value="1"/>
</dbReference>
<dbReference type="Gene3D" id="3.40.50.2300">
    <property type="match status" value="1"/>
</dbReference>
<dbReference type="Proteomes" id="UP000060787">
    <property type="component" value="Chromosome"/>
</dbReference>
<dbReference type="InterPro" id="IPR003661">
    <property type="entry name" value="HisK_dim/P_dom"/>
</dbReference>
<reference evidence="9 10" key="1">
    <citation type="journal article" date="2015" name="BMC Genomics">
        <title>Comparative genomics and metabolic profiling of the genus Lysobacter.</title>
        <authorList>
            <person name="de Bruijn I."/>
            <person name="Cheng X."/>
            <person name="de Jager V."/>
            <person name="Exposito R.G."/>
            <person name="Watrous J."/>
            <person name="Patel N."/>
            <person name="Postma J."/>
            <person name="Dorrestein P.C."/>
            <person name="Kobayashi D."/>
            <person name="Raaijmakers J.M."/>
        </authorList>
    </citation>
    <scope>NUCLEOTIDE SEQUENCE [LARGE SCALE GENOMIC DNA]</scope>
    <source>
        <strain evidence="9 10">76</strain>
    </source>
</reference>
<gene>
    <name evidence="9" type="ORF">LA76x_1522</name>
</gene>
<dbReference type="Gene3D" id="2.60.40.10">
    <property type="entry name" value="Immunoglobulins"/>
    <property type="match status" value="1"/>
</dbReference>
<dbReference type="InterPro" id="IPR011110">
    <property type="entry name" value="Reg_prop"/>
</dbReference>
<dbReference type="eggNOG" id="COG2205">
    <property type="taxonomic scope" value="Bacteria"/>
</dbReference>
<dbReference type="PROSITE" id="PS50110">
    <property type="entry name" value="RESPONSE_REGULATORY"/>
    <property type="match status" value="1"/>
</dbReference>
<dbReference type="CDD" id="cd16922">
    <property type="entry name" value="HATPase_EvgS-ArcB-TorS-like"/>
    <property type="match status" value="1"/>
</dbReference>
<keyword evidence="9" id="KW-0418">Kinase</keyword>
<proteinExistence type="predicted"/>
<dbReference type="FunFam" id="3.30.565.10:FF:000010">
    <property type="entry name" value="Sensor histidine kinase RcsC"/>
    <property type="match status" value="1"/>
</dbReference>
<evidence type="ECO:0000259" key="7">
    <source>
        <dbReference type="PROSITE" id="PS50109"/>
    </source>
</evidence>
<keyword evidence="6" id="KW-0812">Transmembrane</keyword>
<dbReference type="Pfam" id="PF07494">
    <property type="entry name" value="Reg_prop"/>
    <property type="match status" value="2"/>
</dbReference>
<keyword evidence="3 5" id="KW-0597">Phosphoprotein</keyword>
<keyword evidence="10" id="KW-1185">Reference proteome</keyword>
<dbReference type="RefSeq" id="WP_187308491.1">
    <property type="nucleotide sequence ID" value="NZ_CP011129.1"/>
</dbReference>
<feature type="modified residue" description="4-aspartylphosphate" evidence="5">
    <location>
        <position position="1157"/>
    </location>
</feature>
<dbReference type="SMART" id="SM00448">
    <property type="entry name" value="REC"/>
    <property type="match status" value="1"/>
</dbReference>
<dbReference type="SMART" id="SM00387">
    <property type="entry name" value="HATPase_c"/>
    <property type="match status" value="1"/>
</dbReference>
<dbReference type="InterPro" id="IPR011123">
    <property type="entry name" value="Y_Y_Y"/>
</dbReference>
<dbReference type="InterPro" id="IPR011006">
    <property type="entry name" value="CheY-like_superfamily"/>
</dbReference>
<dbReference type="SUPFAM" id="SSF55874">
    <property type="entry name" value="ATPase domain of HSP90 chaperone/DNA topoisomerase II/histidine kinase"/>
    <property type="match status" value="1"/>
</dbReference>
<keyword evidence="4" id="KW-0902">Two-component regulatory system</keyword>
<dbReference type="InterPro" id="IPR015943">
    <property type="entry name" value="WD40/YVTN_repeat-like_dom_sf"/>
</dbReference>
<evidence type="ECO:0000256" key="4">
    <source>
        <dbReference type="ARBA" id="ARBA00023012"/>
    </source>
</evidence>
<dbReference type="InterPro" id="IPR001789">
    <property type="entry name" value="Sig_transdc_resp-reg_receiver"/>
</dbReference>
<dbReference type="eggNOG" id="COG3292">
    <property type="taxonomic scope" value="Bacteria"/>
</dbReference>
<dbReference type="Pfam" id="PF02518">
    <property type="entry name" value="HATPase_c"/>
    <property type="match status" value="1"/>
</dbReference>
<dbReference type="EMBL" id="CP011129">
    <property type="protein sequence ID" value="ALN79678.1"/>
    <property type="molecule type" value="Genomic_DNA"/>
</dbReference>
<name>A0A0S2F7Z6_LYSAN</name>
<comment type="catalytic activity">
    <reaction evidence="1">
        <text>ATP + protein L-histidine = ADP + protein N-phospho-L-histidine.</text>
        <dbReference type="EC" id="2.7.13.3"/>
    </reaction>
</comment>
<sequence length="1233" mass="135114">MRRTIRWLFALTWAALFCVALPTGMFPTAMAGLPETPRPRQLTVADGLPSNTVNRIAEDRQGYLWLATSEGLARYDGSGYRVWRREQGLRDNFLWAVHVDARNRVWIGTSQSGLAMLDAERKQFRYYDRANTPGLHDNNIWSIASTPDGTLWFGTAHGGLHRMAIDGSITRYAAREGDPRSLPSDGIANLSVAPDGTLWVSTLAGAARWTGRDFERVPDRALASIIVNTITFESDGTAWFGTPHGVGVRRPNGRYEAQPWARFAPDKTIIDVLRRDRTGQYWFDLPEGLGIGNAEGIAVVPLFSSTSQGLVRPNWSGAYEDREGGLWFASNGHGLWYLPPNWRQFSVLTRRIDDPATLGNASVRGIAPAQGGDMWLVGSGGVLDRLDPETGHVVHVAKGFSGNLGLDRVLQDRAGQVWVTYYGGLARIDPATGAHRNWSLDSVRDPTIGGTTAELVESQGLIWLLGSDGDLQARDLDGRVRESFAFGERGLPKDAVLEQSGNGPDGALWVSSSQGLWRWDAAARRFDAVPGSPAQPVHAFAFEGRARMWAAGFGTLEAYRWDGVRLQRESSLGARAGLPMTEARGLIVDRAGLVWMTTTRGLVRVDPQLRSVRVYGVKDGLPSQEFLERPQARPSDGRILVGSPEGLILFDPAVVRPIERAPPLIIETIEVRRRNERIAFPVANAAAAVAALERAPVALEGIWSDGVPPVTIVDDIARTVIADGIAPITIADGDRDLRIVARLLSFNNAQTNRYRFRLSNYDPGWVDVGASGERNFSQLAPGDYRLEVKAKSADNVWTPVQVIAFHVDSPWWWSPWAITGFIALVLSLLGLLWFAYRRRARRRLAWQRAEHEREVAKQASLAKTRFLATLGHEVRTPMTGVLGMSELLLDTPLDERQRSYTLAVRRAGEHLLRLVNDALDLARIESGKLELADEAFDLRALVEEASNLMAPLARQRRLAFEIDISSGAPAGLRGDVSRVCQILLNLLGNAIKFTDEGKVSLRVESLKPQGVRFEIADTGPGLNEEQKNRLFRRFEQGDGARTAARYGGSGLGLAICQELAAAMEGHITVYSEPGQGARFVFDLPLQNVAPPPRRHDESASIAYAAPLSLLLVEDDATVAEVIAGLLRAQGHRVAHVGNGLAALTEVATGHFDLALLDLDLPGINGLDLARQLRSQGFAQPLIAVTARADADAEPQATAAGFDRFLRKPVTGTLLREAMDAVLSRKTEVDRRLV</sequence>
<dbReference type="SUPFAM" id="SSF47384">
    <property type="entry name" value="Homodimeric domain of signal transducing histidine kinase"/>
    <property type="match status" value="1"/>
</dbReference>
<evidence type="ECO:0000256" key="5">
    <source>
        <dbReference type="PROSITE-ProRule" id="PRU00169"/>
    </source>
</evidence>
<dbReference type="PATRIC" id="fig|84531.8.peg.1551"/>
<dbReference type="Pfam" id="PF00512">
    <property type="entry name" value="HisKA"/>
    <property type="match status" value="1"/>
</dbReference>
<keyword evidence="9" id="KW-0808">Transferase</keyword>
<feature type="domain" description="Histidine kinase" evidence="7">
    <location>
        <begin position="869"/>
        <end position="1087"/>
    </location>
</feature>
<dbReference type="AlphaFoldDB" id="A0A0S2F7Z6"/>
<evidence type="ECO:0000313" key="10">
    <source>
        <dbReference type="Proteomes" id="UP000060787"/>
    </source>
</evidence>
<evidence type="ECO:0000256" key="6">
    <source>
        <dbReference type="SAM" id="Phobius"/>
    </source>
</evidence>
<dbReference type="GO" id="GO:0000155">
    <property type="term" value="F:phosphorelay sensor kinase activity"/>
    <property type="evidence" value="ECO:0007669"/>
    <property type="project" value="InterPro"/>
</dbReference>
<dbReference type="CDD" id="cd17546">
    <property type="entry name" value="REC_hyHK_CKI1_RcsC-like"/>
    <property type="match status" value="1"/>
</dbReference>
<feature type="transmembrane region" description="Helical" evidence="6">
    <location>
        <begin position="811"/>
        <end position="836"/>
    </location>
</feature>
<organism evidence="9 10">
    <name type="scientific">Lysobacter antibioticus</name>
    <dbReference type="NCBI Taxonomy" id="84531"/>
    <lineage>
        <taxon>Bacteria</taxon>
        <taxon>Pseudomonadati</taxon>
        <taxon>Pseudomonadota</taxon>
        <taxon>Gammaproteobacteria</taxon>
        <taxon>Lysobacterales</taxon>
        <taxon>Lysobacteraceae</taxon>
        <taxon>Lysobacter</taxon>
    </lineage>
</organism>
<dbReference type="PANTHER" id="PTHR43547:SF2">
    <property type="entry name" value="HYBRID SIGNAL TRANSDUCTION HISTIDINE KINASE C"/>
    <property type="match status" value="1"/>
</dbReference>
<accession>A0A0S2F7Z6</accession>
<dbReference type="InterPro" id="IPR005467">
    <property type="entry name" value="His_kinase_dom"/>
</dbReference>
<dbReference type="PRINTS" id="PR00344">
    <property type="entry name" value="BCTRLSENSOR"/>
</dbReference>
<dbReference type="InterPro" id="IPR013783">
    <property type="entry name" value="Ig-like_fold"/>
</dbReference>